<evidence type="ECO:0000313" key="6">
    <source>
        <dbReference type="EMBL" id="CAK9870452.1"/>
    </source>
</evidence>
<evidence type="ECO:0000313" key="7">
    <source>
        <dbReference type="Proteomes" id="UP001497522"/>
    </source>
</evidence>
<dbReference type="Pfam" id="PF07942">
    <property type="entry name" value="CARME"/>
    <property type="match status" value="1"/>
</dbReference>
<protein>
    <recommendedName>
        <fullName evidence="2">carnosine N-methyltransferase</fullName>
        <ecNumber evidence="2">2.1.1.22</ecNumber>
    </recommendedName>
</protein>
<keyword evidence="4" id="KW-0808">Transferase</keyword>
<dbReference type="SMART" id="SM01296">
    <property type="entry name" value="N2227"/>
    <property type="match status" value="1"/>
</dbReference>
<keyword evidence="7" id="KW-1185">Reference proteome</keyword>
<dbReference type="InterPro" id="IPR029063">
    <property type="entry name" value="SAM-dependent_MTases_sf"/>
</dbReference>
<evidence type="ECO:0000256" key="4">
    <source>
        <dbReference type="ARBA" id="ARBA00022679"/>
    </source>
</evidence>
<keyword evidence="3" id="KW-0489">Methyltransferase</keyword>
<evidence type="ECO:0000256" key="1">
    <source>
        <dbReference type="ARBA" id="ARBA00010086"/>
    </source>
</evidence>
<evidence type="ECO:0000256" key="2">
    <source>
        <dbReference type="ARBA" id="ARBA00012003"/>
    </source>
</evidence>
<gene>
    <name evidence="6" type="ORF">CSSPJE1EN2_LOCUS13120</name>
</gene>
<dbReference type="PANTHER" id="PTHR12303">
    <property type="entry name" value="CARNOSINE N-METHYLTRANSFERASE"/>
    <property type="match status" value="1"/>
</dbReference>
<organism evidence="6 7">
    <name type="scientific">Sphagnum jensenii</name>
    <dbReference type="NCBI Taxonomy" id="128206"/>
    <lineage>
        <taxon>Eukaryota</taxon>
        <taxon>Viridiplantae</taxon>
        <taxon>Streptophyta</taxon>
        <taxon>Embryophyta</taxon>
        <taxon>Bryophyta</taxon>
        <taxon>Sphagnophytina</taxon>
        <taxon>Sphagnopsida</taxon>
        <taxon>Sphagnales</taxon>
        <taxon>Sphagnaceae</taxon>
        <taxon>Sphagnum</taxon>
    </lineage>
</organism>
<comment type="similarity">
    <text evidence="1">Belongs to the carnosine N-methyltransferase family.</text>
</comment>
<evidence type="ECO:0000256" key="3">
    <source>
        <dbReference type="ARBA" id="ARBA00022603"/>
    </source>
</evidence>
<name>A0ABP1B5L0_9BRYO</name>
<dbReference type="EMBL" id="OZ023703">
    <property type="protein sequence ID" value="CAK9870452.1"/>
    <property type="molecule type" value="Genomic_DNA"/>
</dbReference>
<dbReference type="SUPFAM" id="SSF53335">
    <property type="entry name" value="S-adenosyl-L-methionine-dependent methyltransferases"/>
    <property type="match status" value="1"/>
</dbReference>
<dbReference type="InterPro" id="IPR012901">
    <property type="entry name" value="CARME"/>
</dbReference>
<accession>A0ABP1B5L0</accession>
<reference evidence="6 7" key="1">
    <citation type="submission" date="2024-03" db="EMBL/GenBank/DDBJ databases">
        <authorList>
            <consortium name="ELIXIR-Norway"/>
            <consortium name="Elixir Norway"/>
        </authorList>
    </citation>
    <scope>NUCLEOTIDE SEQUENCE [LARGE SCALE GENOMIC DNA]</scope>
</reference>
<proteinExistence type="inferred from homology"/>
<dbReference type="EC" id="2.1.1.22" evidence="2"/>
<sequence length="508" mass="57189">MESGMSKIDEVMEIKALRRVISAYLNYTAAAEEDIKRWERSFTKLSSSHKALLRHLPKKHEELRRCVRVNSFFIINMLQAFDPPFDMGDACKSVPNLLEKNLSHSSVLQAGACRDAGIAQSINQTPERDSNIPSANCNKRQAIESNMQGKVPKSEILEPVKSSSTGTIRSCDEWSATLAQVRAEEQGEALGRKIEDNMPKDSTRESAYNGLDLDHPSYQLHVPSADVDKVRCIIRNIVRDWGEEGMTERAQCYAPILHELQRCFPHRSQESPPSCLVPGAGLGRLACEISRLGFITQGNEFSYYMLMCSSFILNQTQAPLEWTLYPWIHSNCNSLTNEDQLRAVQFPDLHPGSAGITEGFSMCAGDFVEVYSHPSQAEAWDAVVSCFFIDTAHNIVEYLEVIAKALKPGGVWINLGPLLYHFADAHSYSQEEEMSIELSLEDVKMVASHYGLILKKESMIETTYTANCKSMMQNRYFASFWTMVKEQGPGLQDNLPFEPLSNHRNCEH</sequence>
<evidence type="ECO:0000256" key="5">
    <source>
        <dbReference type="ARBA" id="ARBA00022691"/>
    </source>
</evidence>
<dbReference type="Proteomes" id="UP001497522">
    <property type="component" value="Chromosome 2"/>
</dbReference>
<keyword evidence="5" id="KW-0949">S-adenosyl-L-methionine</keyword>
<dbReference type="PANTHER" id="PTHR12303:SF6">
    <property type="entry name" value="CARNOSINE N-METHYLTRANSFERASE"/>
    <property type="match status" value="1"/>
</dbReference>
<dbReference type="Gene3D" id="3.40.50.150">
    <property type="entry name" value="Vaccinia Virus protein VP39"/>
    <property type="match status" value="1"/>
</dbReference>